<dbReference type="Gene3D" id="2.40.30.10">
    <property type="entry name" value="Translation factors"/>
    <property type="match status" value="1"/>
</dbReference>
<keyword evidence="2" id="KW-0408">Iron</keyword>
<comment type="cofactor">
    <cofactor evidence="1">
        <name>FAD</name>
        <dbReference type="ChEBI" id="CHEBI:57692"/>
    </cofactor>
    <text evidence="1">Binds 1 FAD per subunit.</text>
</comment>
<keyword evidence="5" id="KW-1185">Reference proteome</keyword>
<gene>
    <name evidence="4" type="ORF">BU251_01720</name>
</gene>
<dbReference type="Proteomes" id="UP000287243">
    <property type="component" value="Chromosome"/>
</dbReference>
<dbReference type="NCBIfam" id="NF004862">
    <property type="entry name" value="PRK06222.1"/>
    <property type="match status" value="1"/>
</dbReference>
<feature type="binding site" evidence="2">
    <location>
        <position position="239"/>
    </location>
    <ligand>
        <name>[2Fe-2S] cluster</name>
        <dbReference type="ChEBI" id="CHEBI:190135"/>
    </ligand>
</feature>
<dbReference type="PROSITE" id="PS51384">
    <property type="entry name" value="FAD_FR"/>
    <property type="match status" value="1"/>
</dbReference>
<dbReference type="GO" id="GO:0016491">
    <property type="term" value="F:oxidoreductase activity"/>
    <property type="evidence" value="ECO:0007669"/>
    <property type="project" value="InterPro"/>
</dbReference>
<dbReference type="SUPFAM" id="SSF52343">
    <property type="entry name" value="Ferredoxin reductase-like, C-terminal NADP-linked domain"/>
    <property type="match status" value="1"/>
</dbReference>
<organism evidence="4 5">
    <name type="scientific">Velamenicoccus archaeovorus</name>
    <dbReference type="NCBI Taxonomy" id="1930593"/>
    <lineage>
        <taxon>Bacteria</taxon>
        <taxon>Pseudomonadati</taxon>
        <taxon>Candidatus Omnitrophota</taxon>
        <taxon>Candidatus Velamenicoccus</taxon>
    </lineage>
</organism>
<dbReference type="InterPro" id="IPR012165">
    <property type="entry name" value="Cyt_c3_hydrogenase_gsu"/>
</dbReference>
<proteinExistence type="predicted"/>
<dbReference type="RefSeq" id="WP_128699172.1">
    <property type="nucleotide sequence ID" value="NZ_CP019384.1"/>
</dbReference>
<evidence type="ECO:0000313" key="4">
    <source>
        <dbReference type="EMBL" id="QAT16533.1"/>
    </source>
</evidence>
<dbReference type="InterPro" id="IPR050353">
    <property type="entry name" value="PyrK_electron_transfer"/>
</dbReference>
<dbReference type="InterPro" id="IPR039261">
    <property type="entry name" value="FNR_nucleotide-bd"/>
</dbReference>
<dbReference type="InterPro" id="IPR019480">
    <property type="entry name" value="Dihydroorotate_DH_Fe-S-bd"/>
</dbReference>
<dbReference type="InterPro" id="IPR017938">
    <property type="entry name" value="Riboflavin_synthase-like_b-brl"/>
</dbReference>
<dbReference type="OrthoDB" id="9778346at2"/>
<dbReference type="AlphaFoldDB" id="A0A410P320"/>
<name>A0A410P320_VELA1</name>
<dbReference type="SUPFAM" id="SSF63380">
    <property type="entry name" value="Riboflavin synthase domain-like"/>
    <property type="match status" value="1"/>
</dbReference>
<accession>A0A410P320</accession>
<dbReference type="GO" id="GO:0046872">
    <property type="term" value="F:metal ion binding"/>
    <property type="evidence" value="ECO:0007669"/>
    <property type="project" value="UniProtKB-KW"/>
</dbReference>
<keyword evidence="2" id="KW-0479">Metal-binding</keyword>
<dbReference type="Pfam" id="PF10418">
    <property type="entry name" value="DHODB_Fe-S_bind"/>
    <property type="match status" value="1"/>
</dbReference>
<keyword evidence="2" id="KW-0411">Iron-sulfur</keyword>
<sequence length="280" mass="29893">MKILDKDVLADHQGVRIVRLAIQAPDIAAKARAGQFVVLMVREEGERVPLTIVQADPGKGTIVLIAQEAGLTTKLLAGAKAGDSLHSIVGPLGHPTEIKKYGKVILVGGGVGIAEIYPVASALKNAGNHVTSIIGSRTKELLILERELKEASSECIIMSDDGSYGRKGFVTQALKELLEKSTYDLVYAVGPIPMMRAVSTVTKPFGVPTLVSLNAIMVDGTGMCGCCRVTVAGKVKFSCVDGPEFDAGQVDWQELMNRNSIYTEKEKHICRLTGQAQSHP</sequence>
<dbReference type="GO" id="GO:0051537">
    <property type="term" value="F:2 iron, 2 sulfur cluster binding"/>
    <property type="evidence" value="ECO:0007669"/>
    <property type="project" value="UniProtKB-KW"/>
</dbReference>
<dbReference type="GO" id="GO:0050660">
    <property type="term" value="F:flavin adenine dinucleotide binding"/>
    <property type="evidence" value="ECO:0007669"/>
    <property type="project" value="InterPro"/>
</dbReference>
<dbReference type="Pfam" id="PF00175">
    <property type="entry name" value="NAD_binding_1"/>
    <property type="match status" value="1"/>
</dbReference>
<dbReference type="PANTHER" id="PTHR43513:SF3">
    <property type="entry name" value="DIHYDROOROTATE DEHYDROGENASE B (NAD(+)), ELECTRON TRANSFER SUBUNIT-RELATED"/>
    <property type="match status" value="1"/>
</dbReference>
<dbReference type="InterPro" id="IPR017927">
    <property type="entry name" value="FAD-bd_FR_type"/>
</dbReference>
<keyword evidence="1" id="KW-0274">FAD</keyword>
<keyword evidence="1" id="KW-0285">Flavoprotein</keyword>
<feature type="binding site" evidence="2">
    <location>
        <position position="227"/>
    </location>
    <ligand>
        <name>[2Fe-2S] cluster</name>
        <dbReference type="ChEBI" id="CHEBI:190135"/>
    </ligand>
</feature>
<dbReference type="PIRSF" id="PIRSF006816">
    <property type="entry name" value="Cyc3_hyd_g"/>
    <property type="match status" value="1"/>
</dbReference>
<dbReference type="PANTHER" id="PTHR43513">
    <property type="entry name" value="DIHYDROOROTATE DEHYDROGENASE B (NAD(+)), ELECTRON TRANSFER SUBUNIT"/>
    <property type="match status" value="1"/>
</dbReference>
<evidence type="ECO:0000256" key="1">
    <source>
        <dbReference type="PIRSR" id="PIRSR006816-1"/>
    </source>
</evidence>
<protein>
    <submittedName>
        <fullName evidence="4">Ferredoxin-NADP reductase</fullName>
    </submittedName>
</protein>
<dbReference type="KEGG" id="vai:BU251_01720"/>
<feature type="domain" description="FAD-binding FR-type" evidence="3">
    <location>
        <begin position="1"/>
        <end position="98"/>
    </location>
</feature>
<feature type="binding site" evidence="2">
    <location>
        <position position="224"/>
    </location>
    <ligand>
        <name>[2Fe-2S] cluster</name>
        <dbReference type="ChEBI" id="CHEBI:190135"/>
    </ligand>
</feature>
<evidence type="ECO:0000256" key="2">
    <source>
        <dbReference type="PIRSR" id="PIRSR006816-2"/>
    </source>
</evidence>
<feature type="binding site" evidence="1">
    <location>
        <begin position="65"/>
        <end position="67"/>
    </location>
    <ligand>
        <name>FAD</name>
        <dbReference type="ChEBI" id="CHEBI:57692"/>
    </ligand>
</feature>
<dbReference type="GO" id="GO:0006221">
    <property type="term" value="P:pyrimidine nucleotide biosynthetic process"/>
    <property type="evidence" value="ECO:0007669"/>
    <property type="project" value="InterPro"/>
</dbReference>
<reference evidence="4 5" key="1">
    <citation type="submission" date="2017-01" db="EMBL/GenBank/DDBJ databases">
        <title>First insights into the biology of 'candidatus Vampirococcus archaeovorus'.</title>
        <authorList>
            <person name="Kizina J."/>
            <person name="Jordan S."/>
            <person name="Stueber K."/>
            <person name="Reinhardt R."/>
            <person name="Harder J."/>
        </authorList>
    </citation>
    <scope>NUCLEOTIDE SEQUENCE [LARGE SCALE GENOMIC DNA]</scope>
    <source>
        <strain evidence="4 5">LiM</strain>
    </source>
</reference>
<dbReference type="CDD" id="cd06219">
    <property type="entry name" value="DHOD_e_trans_like1"/>
    <property type="match status" value="1"/>
</dbReference>
<dbReference type="InterPro" id="IPR001433">
    <property type="entry name" value="OxRdtase_FAD/NAD-bd"/>
</dbReference>
<comment type="cofactor">
    <cofactor evidence="2">
        <name>[2Fe-2S] cluster</name>
        <dbReference type="ChEBI" id="CHEBI:190135"/>
    </cofactor>
    <text evidence="2">Binds 1 [2Fe-2S] cluster per subunit.</text>
</comment>
<evidence type="ECO:0000259" key="3">
    <source>
        <dbReference type="PROSITE" id="PS51384"/>
    </source>
</evidence>
<keyword evidence="2" id="KW-0001">2Fe-2S</keyword>
<dbReference type="Gene3D" id="3.40.50.80">
    <property type="entry name" value="Nucleotide-binding domain of ferredoxin-NADP reductase (FNR) module"/>
    <property type="match status" value="1"/>
</dbReference>
<dbReference type="EMBL" id="CP019384">
    <property type="protein sequence ID" value="QAT16533.1"/>
    <property type="molecule type" value="Genomic_DNA"/>
</dbReference>
<evidence type="ECO:0000313" key="5">
    <source>
        <dbReference type="Proteomes" id="UP000287243"/>
    </source>
</evidence>